<dbReference type="PANTHER" id="PTHR21043:SF0">
    <property type="entry name" value="MITOCHONDRIAL ASSEMBLY OF RIBOSOMAL LARGE SUBUNIT PROTEIN 1"/>
    <property type="match status" value="1"/>
</dbReference>
<comment type="subunit">
    <text evidence="2">Interacts with ribosomal protein uL14 (rplN).</text>
</comment>
<dbReference type="GO" id="GO:0090071">
    <property type="term" value="P:negative regulation of ribosome biogenesis"/>
    <property type="evidence" value="ECO:0007669"/>
    <property type="project" value="UniProtKB-UniRule"/>
</dbReference>
<name>A0A6C7EEC9_ILUCY</name>
<comment type="function">
    <text evidence="2">Functions as a ribosomal silencing factor. Interacts with ribosomal protein uL14 (rplN), blocking formation of intersubunit bridge B8. Prevents association of the 30S and 50S ribosomal subunits and the formation of functional ribosomes, thus repressing translation.</text>
</comment>
<comment type="subcellular location">
    <subcellularLocation>
        <location evidence="2">Cytoplasm</location>
    </subcellularLocation>
</comment>
<organism evidence="3 4">
    <name type="scientific">Ilumatobacter coccineus (strain NBRC 103263 / KCTC 29153 / YM16-304)</name>
    <dbReference type="NCBI Taxonomy" id="1313172"/>
    <lineage>
        <taxon>Bacteria</taxon>
        <taxon>Bacillati</taxon>
        <taxon>Actinomycetota</taxon>
        <taxon>Acidimicrobiia</taxon>
        <taxon>Acidimicrobiales</taxon>
        <taxon>Ilumatobacteraceae</taxon>
        <taxon>Ilumatobacter</taxon>
    </lineage>
</organism>
<keyword evidence="2" id="KW-0678">Repressor</keyword>
<dbReference type="PANTHER" id="PTHR21043">
    <property type="entry name" value="IOJAP SUPERFAMILY ORTHOLOG"/>
    <property type="match status" value="1"/>
</dbReference>
<dbReference type="GO" id="GO:0005737">
    <property type="term" value="C:cytoplasm"/>
    <property type="evidence" value="ECO:0007669"/>
    <property type="project" value="UniProtKB-SubCell"/>
</dbReference>
<evidence type="ECO:0000256" key="1">
    <source>
        <dbReference type="ARBA" id="ARBA00010574"/>
    </source>
</evidence>
<keyword evidence="4" id="KW-1185">Reference proteome</keyword>
<dbReference type="EMBL" id="AP012057">
    <property type="protein sequence ID" value="BAN02988.1"/>
    <property type="molecule type" value="Genomic_DNA"/>
</dbReference>
<keyword evidence="2" id="KW-0810">Translation regulation</keyword>
<protein>
    <recommendedName>
        <fullName evidence="2">Ribosomal silencing factor RsfS</fullName>
    </recommendedName>
</protein>
<evidence type="ECO:0000313" key="3">
    <source>
        <dbReference type="EMBL" id="BAN02988.1"/>
    </source>
</evidence>
<reference evidence="3 4" key="1">
    <citation type="journal article" date="2013" name="Int. J. Syst. Evol. Microbiol.">
        <title>Ilumatobacter nonamiense sp. nov. and Ilumatobacter coccineum sp. nov., isolated from seashore sand.</title>
        <authorList>
            <person name="Matsumoto A."/>
            <person name="Kasai H."/>
            <person name="Matsuo Y."/>
            <person name="Shizuri Y."/>
            <person name="Ichikawa N."/>
            <person name="Fujita N."/>
            <person name="Omura S."/>
            <person name="Takahashi Y."/>
        </authorList>
    </citation>
    <scope>NUCLEOTIDE SEQUENCE [LARGE SCALE GENOMIC DNA]</scope>
    <source>
        <strain evidence="4">NBRC 103263 / KCTC 29153 / YM16-304</strain>
    </source>
</reference>
<dbReference type="InterPro" id="IPR004394">
    <property type="entry name" value="Iojap/RsfS/C7orf30"/>
</dbReference>
<dbReference type="Proteomes" id="UP000011863">
    <property type="component" value="Chromosome"/>
</dbReference>
<accession>A0A6C7EEC9</accession>
<dbReference type="GO" id="GO:0043023">
    <property type="term" value="F:ribosomal large subunit binding"/>
    <property type="evidence" value="ECO:0007669"/>
    <property type="project" value="TreeGrafter"/>
</dbReference>
<dbReference type="HAMAP" id="MF_01477">
    <property type="entry name" value="Iojap_RsfS"/>
    <property type="match status" value="1"/>
</dbReference>
<dbReference type="InterPro" id="IPR043519">
    <property type="entry name" value="NT_sf"/>
</dbReference>
<sequence length="120" mass="13473">MTAPDDDGRALAILAARKADDRQASDIVVLDVGDVLSITGYFVIASAPNGRLVRNVADEIELTIKEQLGRPPVRVEGLRESQWTLIDYGDVVVHVFRDDMREFYEIERLYGDVPRVSWNA</sequence>
<dbReference type="GO" id="GO:0042256">
    <property type="term" value="P:cytosolic ribosome assembly"/>
    <property type="evidence" value="ECO:0007669"/>
    <property type="project" value="UniProtKB-UniRule"/>
</dbReference>
<dbReference type="AlphaFoldDB" id="A0A6C7EEC9"/>
<evidence type="ECO:0000256" key="2">
    <source>
        <dbReference type="HAMAP-Rule" id="MF_01477"/>
    </source>
</evidence>
<dbReference type="KEGG" id="aym:YM304_26740"/>
<dbReference type="NCBIfam" id="TIGR00090">
    <property type="entry name" value="rsfS_iojap_ybeB"/>
    <property type="match status" value="1"/>
</dbReference>
<dbReference type="SUPFAM" id="SSF81301">
    <property type="entry name" value="Nucleotidyltransferase"/>
    <property type="match status" value="1"/>
</dbReference>
<dbReference type="Pfam" id="PF02410">
    <property type="entry name" value="RsfS"/>
    <property type="match status" value="1"/>
</dbReference>
<gene>
    <name evidence="2" type="primary">rsfS</name>
    <name evidence="3" type="ORF">YM304_26740</name>
</gene>
<dbReference type="Gene3D" id="3.30.460.10">
    <property type="entry name" value="Beta Polymerase, domain 2"/>
    <property type="match status" value="1"/>
</dbReference>
<evidence type="ECO:0000313" key="4">
    <source>
        <dbReference type="Proteomes" id="UP000011863"/>
    </source>
</evidence>
<proteinExistence type="inferred from homology"/>
<keyword evidence="2" id="KW-0963">Cytoplasm</keyword>
<comment type="similarity">
    <text evidence="1 2">Belongs to the Iojap/RsfS family.</text>
</comment>
<dbReference type="GO" id="GO:0017148">
    <property type="term" value="P:negative regulation of translation"/>
    <property type="evidence" value="ECO:0007669"/>
    <property type="project" value="UniProtKB-UniRule"/>
</dbReference>